<feature type="domain" description="Protein kinase" evidence="10">
    <location>
        <begin position="18"/>
        <end position="281"/>
    </location>
</feature>
<feature type="region of interest" description="Disordered" evidence="8">
    <location>
        <begin position="296"/>
        <end position="316"/>
    </location>
</feature>
<evidence type="ECO:0000256" key="3">
    <source>
        <dbReference type="ARBA" id="ARBA00022679"/>
    </source>
</evidence>
<evidence type="ECO:0000256" key="1">
    <source>
        <dbReference type="ARBA" id="ARBA00010886"/>
    </source>
</evidence>
<keyword evidence="6 7" id="KW-0067">ATP-binding</keyword>
<evidence type="ECO:0000256" key="6">
    <source>
        <dbReference type="ARBA" id="ARBA00022840"/>
    </source>
</evidence>
<dbReference type="InterPro" id="IPR011009">
    <property type="entry name" value="Kinase-like_dom_sf"/>
</dbReference>
<feature type="compositionally biased region" description="Pro residues" evidence="8">
    <location>
        <begin position="375"/>
        <end position="401"/>
    </location>
</feature>
<dbReference type="SUPFAM" id="SSF56112">
    <property type="entry name" value="Protein kinase-like (PK-like)"/>
    <property type="match status" value="1"/>
</dbReference>
<dbReference type="InterPro" id="IPR008271">
    <property type="entry name" value="Ser/Thr_kinase_AS"/>
</dbReference>
<evidence type="ECO:0000313" key="12">
    <source>
        <dbReference type="Proteomes" id="UP000612362"/>
    </source>
</evidence>
<dbReference type="GO" id="GO:0004674">
    <property type="term" value="F:protein serine/threonine kinase activity"/>
    <property type="evidence" value="ECO:0007669"/>
    <property type="project" value="UniProtKB-EC"/>
</dbReference>
<reference evidence="11" key="1">
    <citation type="submission" date="2020-10" db="EMBL/GenBank/DDBJ databases">
        <title>Taxonomic study of unclassified bacteria belonging to the class Ktedonobacteria.</title>
        <authorList>
            <person name="Yabe S."/>
            <person name="Wang C.M."/>
            <person name="Zheng Y."/>
            <person name="Sakai Y."/>
            <person name="Cavaletti L."/>
            <person name="Monciardini P."/>
            <person name="Donadio S."/>
        </authorList>
    </citation>
    <scope>NUCLEOTIDE SEQUENCE</scope>
    <source>
        <strain evidence="11">SOSP1-1</strain>
    </source>
</reference>
<evidence type="ECO:0000259" key="10">
    <source>
        <dbReference type="PROSITE" id="PS50011"/>
    </source>
</evidence>
<dbReference type="InterPro" id="IPR050660">
    <property type="entry name" value="NEK_Ser/Thr_kinase"/>
</dbReference>
<dbReference type="GO" id="GO:0005524">
    <property type="term" value="F:ATP binding"/>
    <property type="evidence" value="ECO:0007669"/>
    <property type="project" value="UniProtKB-UniRule"/>
</dbReference>
<keyword evidence="9" id="KW-1133">Transmembrane helix</keyword>
<dbReference type="EMBL" id="BNJF01000001">
    <property type="protein sequence ID" value="GHO42570.1"/>
    <property type="molecule type" value="Genomic_DNA"/>
</dbReference>
<keyword evidence="9" id="KW-0812">Transmembrane</keyword>
<keyword evidence="5" id="KW-0418">Kinase</keyword>
<comment type="caution">
    <text evidence="11">The sequence shown here is derived from an EMBL/GenBank/DDBJ whole genome shotgun (WGS) entry which is preliminary data.</text>
</comment>
<keyword evidence="9" id="KW-0472">Membrane</keyword>
<dbReference type="InterPro" id="IPR000719">
    <property type="entry name" value="Prot_kinase_dom"/>
</dbReference>
<proteinExistence type="inferred from homology"/>
<dbReference type="PROSITE" id="PS50011">
    <property type="entry name" value="PROTEIN_KINASE_DOM"/>
    <property type="match status" value="1"/>
</dbReference>
<evidence type="ECO:0000256" key="5">
    <source>
        <dbReference type="ARBA" id="ARBA00022777"/>
    </source>
</evidence>
<evidence type="ECO:0000256" key="8">
    <source>
        <dbReference type="SAM" id="MobiDB-lite"/>
    </source>
</evidence>
<dbReference type="InterPro" id="IPR017441">
    <property type="entry name" value="Protein_kinase_ATP_BS"/>
</dbReference>
<dbReference type="CDD" id="cd14014">
    <property type="entry name" value="STKc_PknB_like"/>
    <property type="match status" value="1"/>
</dbReference>
<feature type="region of interest" description="Disordered" evidence="8">
    <location>
        <begin position="371"/>
        <end position="403"/>
    </location>
</feature>
<evidence type="ECO:0000256" key="4">
    <source>
        <dbReference type="ARBA" id="ARBA00022741"/>
    </source>
</evidence>
<dbReference type="PANTHER" id="PTHR43671:SF13">
    <property type="entry name" value="SERINE_THREONINE-PROTEIN KINASE NEK2"/>
    <property type="match status" value="1"/>
</dbReference>
<gene>
    <name evidence="11" type="ORF">KSX_07330</name>
</gene>
<dbReference type="AlphaFoldDB" id="A0A8J3HX00"/>
<sequence length="513" mass="56645">MRDAQTKFPKGKVVHDRYIIEELLGTGGFGAVYRVRDRRSKGDVYALKEQIESNPQQRERFSFESELLKHLDHPALPRVYSVFGDEKSQNVYMLMDFINGPNLERLRRRQREGRFTLARVMTMMKPIVDAIRYLHHQEPPIIHRDIKPSNMIIPTSGEGAVLVDFGIAKTYEQDSTTSAIRHCSPGYGSPEHYMRGTNLRSDIYGLGATFYTLLTGEVPVDALTRLTRTSSGGTDPLRPAYELVEDIPEPVSAILHKAMAIDALERYESAEAFWEALKAYIPDIPTELVGVDMDDDATPLTEDGERPTTQTTLPPPSIVVQEMPRKVRRSRMGLLPLCLILLCALALLGGLVWSTGRWMPGVFAQTTPTIAPTAIPTPSPTATPTATPTPSPTPTQPPAPPRLAHSYNGTISNTYTSPPTNSTMSLSNIAQKGENFSGYLTVGPGLVGNNDFKGSINAKRKFHFLVTGYAGLLPLYFEGTVNKDQSLSGTYCSYRNNACDHSSGYGNWHVTPG</sequence>
<keyword evidence="4 7" id="KW-0547">Nucleotide-binding</keyword>
<comment type="similarity">
    <text evidence="1">Belongs to the protein kinase superfamily. NEK Ser/Thr protein kinase family. NIMA subfamily.</text>
</comment>
<name>A0A8J3HX00_9CHLR</name>
<dbReference type="Gene3D" id="1.10.510.10">
    <property type="entry name" value="Transferase(Phosphotransferase) domain 1"/>
    <property type="match status" value="1"/>
</dbReference>
<keyword evidence="12" id="KW-1185">Reference proteome</keyword>
<keyword evidence="3" id="KW-0808">Transferase</keyword>
<feature type="binding site" evidence="7">
    <location>
        <position position="48"/>
    </location>
    <ligand>
        <name>ATP</name>
        <dbReference type="ChEBI" id="CHEBI:30616"/>
    </ligand>
</feature>
<protein>
    <recommendedName>
        <fullName evidence="2">non-specific serine/threonine protein kinase</fullName>
        <ecNumber evidence="2">2.7.11.1</ecNumber>
    </recommendedName>
</protein>
<dbReference type="Gene3D" id="3.30.200.20">
    <property type="entry name" value="Phosphorylase Kinase, domain 1"/>
    <property type="match status" value="1"/>
</dbReference>
<dbReference type="SMART" id="SM00220">
    <property type="entry name" value="S_TKc"/>
    <property type="match status" value="1"/>
</dbReference>
<feature type="transmembrane region" description="Helical" evidence="9">
    <location>
        <begin position="333"/>
        <end position="353"/>
    </location>
</feature>
<dbReference type="Proteomes" id="UP000612362">
    <property type="component" value="Unassembled WGS sequence"/>
</dbReference>
<dbReference type="Pfam" id="PF00069">
    <property type="entry name" value="Pkinase"/>
    <property type="match status" value="1"/>
</dbReference>
<dbReference type="PROSITE" id="PS00108">
    <property type="entry name" value="PROTEIN_KINASE_ST"/>
    <property type="match status" value="1"/>
</dbReference>
<dbReference type="EC" id="2.7.11.1" evidence="2"/>
<evidence type="ECO:0000256" key="2">
    <source>
        <dbReference type="ARBA" id="ARBA00012513"/>
    </source>
</evidence>
<evidence type="ECO:0000313" key="11">
    <source>
        <dbReference type="EMBL" id="GHO42570.1"/>
    </source>
</evidence>
<evidence type="ECO:0000256" key="9">
    <source>
        <dbReference type="SAM" id="Phobius"/>
    </source>
</evidence>
<organism evidence="11 12">
    <name type="scientific">Ktedonospora formicarum</name>
    <dbReference type="NCBI Taxonomy" id="2778364"/>
    <lineage>
        <taxon>Bacteria</taxon>
        <taxon>Bacillati</taxon>
        <taxon>Chloroflexota</taxon>
        <taxon>Ktedonobacteria</taxon>
        <taxon>Ktedonobacterales</taxon>
        <taxon>Ktedonobacteraceae</taxon>
        <taxon>Ktedonospora</taxon>
    </lineage>
</organism>
<evidence type="ECO:0000256" key="7">
    <source>
        <dbReference type="PROSITE-ProRule" id="PRU10141"/>
    </source>
</evidence>
<dbReference type="PANTHER" id="PTHR43671">
    <property type="entry name" value="SERINE/THREONINE-PROTEIN KINASE NEK"/>
    <property type="match status" value="1"/>
</dbReference>
<dbReference type="PROSITE" id="PS00107">
    <property type="entry name" value="PROTEIN_KINASE_ATP"/>
    <property type="match status" value="1"/>
</dbReference>
<accession>A0A8J3HX00</accession>